<feature type="transmembrane region" description="Helical" evidence="1">
    <location>
        <begin position="16"/>
        <end position="35"/>
    </location>
</feature>
<dbReference type="GO" id="GO:0016757">
    <property type="term" value="F:glycosyltransferase activity"/>
    <property type="evidence" value="ECO:0007669"/>
    <property type="project" value="UniProtKB-KW"/>
</dbReference>
<evidence type="ECO:0000313" key="2">
    <source>
        <dbReference type="EMBL" id="EIA15465.1"/>
    </source>
</evidence>
<evidence type="ECO:0000256" key="1">
    <source>
        <dbReference type="SAM" id="Phobius"/>
    </source>
</evidence>
<feature type="transmembrane region" description="Helical" evidence="1">
    <location>
        <begin position="104"/>
        <end position="121"/>
    </location>
</feature>
<feature type="transmembrane region" description="Helical" evidence="1">
    <location>
        <begin position="291"/>
        <end position="310"/>
    </location>
</feature>
<feature type="transmembrane region" description="Helical" evidence="1">
    <location>
        <begin position="75"/>
        <end position="92"/>
    </location>
</feature>
<dbReference type="EC" id="2.4.1.-" evidence="2"/>
<gene>
    <name evidence="2" type="ORF">ST398NM02_1745</name>
</gene>
<proteinExistence type="predicted"/>
<accession>A0ABC9Q4W2</accession>
<protein>
    <submittedName>
        <fullName evidence="2">Glucosyltransferase (Side chain biosynthesis)</fullName>
        <ecNumber evidence="2">2.4.1.-</ecNumber>
    </submittedName>
</protein>
<dbReference type="EMBL" id="AIDT01000001">
    <property type="protein sequence ID" value="EIA15465.1"/>
    <property type="molecule type" value="Genomic_DNA"/>
</dbReference>
<feature type="transmembrane region" description="Helical" evidence="1">
    <location>
        <begin position="380"/>
        <end position="397"/>
    </location>
</feature>
<name>A0ABC9Q4W2_STAA5</name>
<keyword evidence="1" id="KW-1133">Transmembrane helix</keyword>
<evidence type="ECO:0000313" key="3">
    <source>
        <dbReference type="Proteomes" id="UP000003093"/>
    </source>
</evidence>
<feature type="transmembrane region" description="Helical" evidence="1">
    <location>
        <begin position="180"/>
        <end position="196"/>
    </location>
</feature>
<keyword evidence="2" id="KW-0808">Transferase</keyword>
<feature type="transmembrane region" description="Helical" evidence="1">
    <location>
        <begin position="159"/>
        <end position="174"/>
    </location>
</feature>
<keyword evidence="2" id="KW-0328">Glycosyltransferase</keyword>
<dbReference type="AlphaFoldDB" id="A0ABC9Q4W2"/>
<feature type="transmembrane region" description="Helical" evidence="1">
    <location>
        <begin position="322"/>
        <end position="348"/>
    </location>
</feature>
<feature type="transmembrane region" description="Helical" evidence="1">
    <location>
        <begin position="409"/>
        <end position="431"/>
    </location>
</feature>
<feature type="transmembrane region" description="Helical" evidence="1">
    <location>
        <begin position="133"/>
        <end position="152"/>
    </location>
</feature>
<reference evidence="2 3" key="1">
    <citation type="journal article" date="2012" name="MBio">
        <title>Identification of a highly transmissible animal-independent Staphylococcus aureus ST398 clone with distinct genomic and cell adhesion properties.</title>
        <authorList>
            <person name="Uhlemann A.C."/>
            <person name="Porcella S.F."/>
            <person name="Trivedi S."/>
            <person name="Sullivan S.B."/>
            <person name="Hafer C."/>
            <person name="Kennedy A.D."/>
            <person name="Barbian K.D."/>
            <person name="McCarthy A.J."/>
            <person name="Street C."/>
            <person name="Hirschberg D.L."/>
            <person name="Lipkin W.I."/>
            <person name="Lindsay J.A."/>
            <person name="DeLeo F.R."/>
            <person name="Lowy F.D."/>
        </authorList>
    </citation>
    <scope>NUCLEOTIDE SEQUENCE [LARGE SCALE GENOMIC DNA]</scope>
    <source>
        <strain evidence="2 3">DR10</strain>
    </source>
</reference>
<comment type="caution">
    <text evidence="2">The sequence shown here is derived from an EMBL/GenBank/DDBJ whole genome shotgun (WGS) entry which is preliminary data.</text>
</comment>
<keyword evidence="1" id="KW-0812">Transmembrane</keyword>
<dbReference type="Proteomes" id="UP000003093">
    <property type="component" value="Unassembled WGS sequence"/>
</dbReference>
<keyword evidence="1" id="KW-0472">Membrane</keyword>
<sequence>MRISKVKTIQLHKTTLILIAILLFYTFMGILLPLMHDDLQWFSNYNTDILKVGFASLNGRYIGNIFEIIAVHVSWLRWLSYGLISMGIIWMIMHITRCKAWTSYYLLAFSLMLILPSAIYADTYGWFAGFYNYATSTLISLFIIYYCINAIIYKEKQPVSVTVLFYVLSFFGQLFMENVTLFHCIILILAFLYEFTANRTLNYKLLFSFMIATIGTIIMFSNPNYRKILFEGSEYQQVSNNQGIFSKFAEMISTTLPYGVIFSQVIILSMIATLIIYLLLRSDRYVHLTILKRRIIMIGFITLPLYYLLFYNQFLLNKNTDIGLVGFANIIVCGYFAFSIFVGIYLSINNRKTQITLYSLLIAICVSASTLVIVTPIEPGNFLIVYTIHVIILIILLKEFRKYKSINVNFIKGASLVLAMIYLSAFIYVHYEHEKRVQLLKQQIKDHPRQEVYTVESLPFEHYMHHPSPINKNYQEWFNNYEELPKMTKVKYIPFGSDDS</sequence>
<feature type="transmembrane region" description="Helical" evidence="1">
    <location>
        <begin position="203"/>
        <end position="221"/>
    </location>
</feature>
<organism evidence="2 3">
    <name type="scientific">Staphylococcus aureus subsp. aureus DR10</name>
    <dbReference type="NCBI Taxonomy" id="1155079"/>
    <lineage>
        <taxon>Bacteria</taxon>
        <taxon>Bacillati</taxon>
        <taxon>Bacillota</taxon>
        <taxon>Bacilli</taxon>
        <taxon>Bacillales</taxon>
        <taxon>Staphylococcaceae</taxon>
        <taxon>Staphylococcus</taxon>
    </lineage>
</organism>
<feature type="transmembrane region" description="Helical" evidence="1">
    <location>
        <begin position="355"/>
        <end position="374"/>
    </location>
</feature>
<feature type="transmembrane region" description="Helical" evidence="1">
    <location>
        <begin position="256"/>
        <end position="279"/>
    </location>
</feature>